<dbReference type="InterPro" id="IPR036162">
    <property type="entry name" value="Resolvase-like_N_sf"/>
</dbReference>
<accession>A0ABU3NW03</accession>
<dbReference type="PROSITE" id="PS51736">
    <property type="entry name" value="RECOMBINASES_3"/>
    <property type="match status" value="1"/>
</dbReference>
<dbReference type="PANTHER" id="PTHR30461">
    <property type="entry name" value="DNA-INVERTASE FROM LAMBDOID PROPHAGE"/>
    <property type="match status" value="1"/>
</dbReference>
<dbReference type="PROSITE" id="PS51737">
    <property type="entry name" value="RECOMBINASE_DNA_BIND"/>
    <property type="match status" value="1"/>
</dbReference>
<feature type="domain" description="Recombinase" evidence="2">
    <location>
        <begin position="182"/>
        <end position="308"/>
    </location>
</feature>
<dbReference type="InterPro" id="IPR011109">
    <property type="entry name" value="DNA_bind_recombinase_dom"/>
</dbReference>
<proteinExistence type="predicted"/>
<sequence length="543" mass="61992">MKRILTISPKAQAEIKNAPQQAKLKVCAYCRVSSASNEQMASYEAQVEYYKKYIQQNPAWEFVGIYADSGVSGTRTTGRTQFNRMIKDAEGDKIELIVTKSISRFARNTLDCLEVVRFLKTLGVAVYFERENINTLSAESELLLSVLSSIAQEESRGISDNLRWAYRKKFRQGKVTVATSRLLGYDTDDKGQLMINQREAEVVKRIFCEYIAGKGIRTIVMGLEADNITTVTGLARWPESTIRNILTNEKYCGDAVLQKTYVADYLTHKKKKNRGELPMYRVSGNHRPIISKDDFDLVQRLMSQRAAEYGNLPGDRSKYARHYAFSGKLVCGRCGASFKRRTWNSKEPSKQIVWQCSTYIKKGKAACSIKAVDDITLKAVFMRVFNKLYINKESVLKQFMVNIEKTLCYGRNHEQVNNVEFETDKITGKIKELIRKQIKGIVEPSEFQAEYGKLKARLEVLRNQKSGFVQDEGRLEEVKARTRKIAAFLEEQASVLTEFDEDIFCALVERVKVLSPTHLVFELKNGLAVEQKFIKRKGIHGLQ</sequence>
<protein>
    <submittedName>
        <fullName evidence="3">Recombinase family protein</fullName>
    </submittedName>
</protein>
<dbReference type="InterPro" id="IPR006119">
    <property type="entry name" value="Resolv_N"/>
</dbReference>
<keyword evidence="4" id="KW-1185">Reference proteome</keyword>
<evidence type="ECO:0000313" key="4">
    <source>
        <dbReference type="Proteomes" id="UP001254848"/>
    </source>
</evidence>
<evidence type="ECO:0000259" key="2">
    <source>
        <dbReference type="PROSITE" id="PS51737"/>
    </source>
</evidence>
<dbReference type="Pfam" id="PF00239">
    <property type="entry name" value="Resolvase"/>
    <property type="match status" value="1"/>
</dbReference>
<dbReference type="Proteomes" id="UP001254848">
    <property type="component" value="Unassembled WGS sequence"/>
</dbReference>
<dbReference type="SMART" id="SM00857">
    <property type="entry name" value="Resolvase"/>
    <property type="match status" value="1"/>
</dbReference>
<dbReference type="SUPFAM" id="SSF53041">
    <property type="entry name" value="Resolvase-like"/>
    <property type="match status" value="1"/>
</dbReference>
<organism evidence="3 4">
    <name type="scientific">Anaeroselena agilis</name>
    <dbReference type="NCBI Taxonomy" id="3063788"/>
    <lineage>
        <taxon>Bacteria</taxon>
        <taxon>Bacillati</taxon>
        <taxon>Bacillota</taxon>
        <taxon>Negativicutes</taxon>
        <taxon>Acetonemataceae</taxon>
        <taxon>Anaeroselena</taxon>
    </lineage>
</organism>
<comment type="caution">
    <text evidence="3">The sequence shown here is derived from an EMBL/GenBank/DDBJ whole genome shotgun (WGS) entry which is preliminary data.</text>
</comment>
<dbReference type="PANTHER" id="PTHR30461:SF23">
    <property type="entry name" value="DNA RECOMBINASE-RELATED"/>
    <property type="match status" value="1"/>
</dbReference>
<name>A0ABU3NW03_9FIRM</name>
<dbReference type="InterPro" id="IPR025827">
    <property type="entry name" value="Zn_ribbon_recom_dom"/>
</dbReference>
<dbReference type="Gene3D" id="3.40.50.1390">
    <property type="entry name" value="Resolvase, N-terminal catalytic domain"/>
    <property type="match status" value="1"/>
</dbReference>
<dbReference type="EMBL" id="JAUOZS010000001">
    <property type="protein sequence ID" value="MDT8900423.1"/>
    <property type="molecule type" value="Genomic_DNA"/>
</dbReference>
<dbReference type="InterPro" id="IPR038109">
    <property type="entry name" value="DNA_bind_recomb_sf"/>
</dbReference>
<dbReference type="Pfam" id="PF13408">
    <property type="entry name" value="Zn_ribbon_recom"/>
    <property type="match status" value="1"/>
</dbReference>
<feature type="domain" description="Resolvase/invertase-type recombinase catalytic" evidence="1">
    <location>
        <begin position="25"/>
        <end position="173"/>
    </location>
</feature>
<reference evidence="3 4" key="1">
    <citation type="submission" date="2023-07" db="EMBL/GenBank/DDBJ databases">
        <title>The novel representative of Negativicutes class, Anaeroselena agilis gen. nov. sp. nov.</title>
        <authorList>
            <person name="Prokofeva M.I."/>
            <person name="Elcheninov A.G."/>
            <person name="Klyukina A."/>
            <person name="Kublanov I.V."/>
            <person name="Frolov E.N."/>
            <person name="Podosokorskaya O.A."/>
        </authorList>
    </citation>
    <scope>NUCLEOTIDE SEQUENCE [LARGE SCALE GENOMIC DNA]</scope>
    <source>
        <strain evidence="3 4">4137-cl</strain>
    </source>
</reference>
<dbReference type="InterPro" id="IPR050639">
    <property type="entry name" value="SSR_resolvase"/>
</dbReference>
<dbReference type="CDD" id="cd00338">
    <property type="entry name" value="Ser_Recombinase"/>
    <property type="match status" value="1"/>
</dbReference>
<evidence type="ECO:0000259" key="1">
    <source>
        <dbReference type="PROSITE" id="PS51736"/>
    </source>
</evidence>
<dbReference type="RefSeq" id="WP_413778968.1">
    <property type="nucleotide sequence ID" value="NZ_JAUOZS010000001.1"/>
</dbReference>
<evidence type="ECO:0000313" key="3">
    <source>
        <dbReference type="EMBL" id="MDT8900423.1"/>
    </source>
</evidence>
<dbReference type="Pfam" id="PF07508">
    <property type="entry name" value="Recombinase"/>
    <property type="match status" value="1"/>
</dbReference>
<dbReference type="Gene3D" id="3.90.1750.20">
    <property type="entry name" value="Putative Large Serine Recombinase, Chain B, Domain 2"/>
    <property type="match status" value="1"/>
</dbReference>
<gene>
    <name evidence="3" type="ORF">Q4T40_04095</name>
</gene>